<dbReference type="AlphaFoldDB" id="A0AAW2T8H2"/>
<name>A0AAW2T8H2_SESRA</name>
<evidence type="ECO:0000256" key="1">
    <source>
        <dbReference type="SAM" id="MobiDB-lite"/>
    </source>
</evidence>
<feature type="compositionally biased region" description="Basic and acidic residues" evidence="1">
    <location>
        <begin position="82"/>
        <end position="104"/>
    </location>
</feature>
<comment type="caution">
    <text evidence="2">The sequence shown here is derived from an EMBL/GenBank/DDBJ whole genome shotgun (WGS) entry which is preliminary data.</text>
</comment>
<gene>
    <name evidence="2" type="ORF">Sradi_2343400</name>
</gene>
<accession>A0AAW2T8H2</accession>
<proteinExistence type="predicted"/>
<evidence type="ECO:0000313" key="2">
    <source>
        <dbReference type="EMBL" id="KAL0400001.1"/>
    </source>
</evidence>
<sequence length="104" mass="11802">MHRVSVRHEIGVRAHAGAAMPRRGEDAAYHRGCVGRYRDVAETHAADYLVEAGRYETLRRAGREPRANMGISDRRAHGHAVPRRDAFECRASEPQCRRHAMDSR</sequence>
<organism evidence="2">
    <name type="scientific">Sesamum radiatum</name>
    <name type="common">Black benniseed</name>
    <dbReference type="NCBI Taxonomy" id="300843"/>
    <lineage>
        <taxon>Eukaryota</taxon>
        <taxon>Viridiplantae</taxon>
        <taxon>Streptophyta</taxon>
        <taxon>Embryophyta</taxon>
        <taxon>Tracheophyta</taxon>
        <taxon>Spermatophyta</taxon>
        <taxon>Magnoliopsida</taxon>
        <taxon>eudicotyledons</taxon>
        <taxon>Gunneridae</taxon>
        <taxon>Pentapetalae</taxon>
        <taxon>asterids</taxon>
        <taxon>lamiids</taxon>
        <taxon>Lamiales</taxon>
        <taxon>Pedaliaceae</taxon>
        <taxon>Sesamum</taxon>
    </lineage>
</organism>
<reference evidence="2" key="2">
    <citation type="journal article" date="2024" name="Plant">
        <title>Genomic evolution and insights into agronomic trait innovations of Sesamum species.</title>
        <authorList>
            <person name="Miao H."/>
            <person name="Wang L."/>
            <person name="Qu L."/>
            <person name="Liu H."/>
            <person name="Sun Y."/>
            <person name="Le M."/>
            <person name="Wang Q."/>
            <person name="Wei S."/>
            <person name="Zheng Y."/>
            <person name="Lin W."/>
            <person name="Duan Y."/>
            <person name="Cao H."/>
            <person name="Xiong S."/>
            <person name="Wang X."/>
            <person name="Wei L."/>
            <person name="Li C."/>
            <person name="Ma Q."/>
            <person name="Ju M."/>
            <person name="Zhao R."/>
            <person name="Li G."/>
            <person name="Mu C."/>
            <person name="Tian Q."/>
            <person name="Mei H."/>
            <person name="Zhang T."/>
            <person name="Gao T."/>
            <person name="Zhang H."/>
        </authorList>
    </citation>
    <scope>NUCLEOTIDE SEQUENCE</scope>
    <source>
        <strain evidence="2">G02</strain>
    </source>
</reference>
<protein>
    <submittedName>
        <fullName evidence="2">Uncharacterized protein</fullName>
    </submittedName>
</protein>
<feature type="region of interest" description="Disordered" evidence="1">
    <location>
        <begin position="66"/>
        <end position="104"/>
    </location>
</feature>
<dbReference type="EMBL" id="JACGWJ010000009">
    <property type="protein sequence ID" value="KAL0400001.1"/>
    <property type="molecule type" value="Genomic_DNA"/>
</dbReference>
<reference evidence="2" key="1">
    <citation type="submission" date="2020-06" db="EMBL/GenBank/DDBJ databases">
        <authorList>
            <person name="Li T."/>
            <person name="Hu X."/>
            <person name="Zhang T."/>
            <person name="Song X."/>
            <person name="Zhang H."/>
            <person name="Dai N."/>
            <person name="Sheng W."/>
            <person name="Hou X."/>
            <person name="Wei L."/>
        </authorList>
    </citation>
    <scope>NUCLEOTIDE SEQUENCE</scope>
    <source>
        <strain evidence="2">G02</strain>
        <tissue evidence="2">Leaf</tissue>
    </source>
</reference>